<organism evidence="1 2">
    <name type="scientific">Candidatus Nitrospira nitrosa</name>
    <dbReference type="NCBI Taxonomy" id="1742972"/>
    <lineage>
        <taxon>Bacteria</taxon>
        <taxon>Pseudomonadati</taxon>
        <taxon>Nitrospirota</taxon>
        <taxon>Nitrospiria</taxon>
        <taxon>Nitrospirales</taxon>
        <taxon>Nitrospiraceae</taxon>
        <taxon>Nitrospira</taxon>
    </lineage>
</organism>
<keyword evidence="2" id="KW-1185">Reference proteome</keyword>
<name>A0A0S4LL13_9BACT</name>
<evidence type="ECO:0000313" key="2">
    <source>
        <dbReference type="Proteomes" id="UP000199032"/>
    </source>
</evidence>
<dbReference type="EMBL" id="CZQA01000010">
    <property type="protein sequence ID" value="CUS38220.1"/>
    <property type="molecule type" value="Genomic_DNA"/>
</dbReference>
<dbReference type="Proteomes" id="UP000199032">
    <property type="component" value="Unassembled WGS sequence"/>
</dbReference>
<protein>
    <submittedName>
        <fullName evidence="1">Uncharacterized protein</fullName>
    </submittedName>
</protein>
<reference evidence="1 2" key="1">
    <citation type="submission" date="2015-10" db="EMBL/GenBank/DDBJ databases">
        <authorList>
            <person name="Gilbert D.G."/>
        </authorList>
    </citation>
    <scope>NUCLEOTIDE SEQUENCE [LARGE SCALE GENOMIC DNA]</scope>
    <source>
        <strain evidence="1">COMA1</strain>
    </source>
</reference>
<dbReference type="AlphaFoldDB" id="A0A0S4LL13"/>
<evidence type="ECO:0000313" key="1">
    <source>
        <dbReference type="EMBL" id="CUS38220.1"/>
    </source>
</evidence>
<gene>
    <name evidence="1" type="ORF">COMA1_40472</name>
</gene>
<accession>A0A0S4LL13</accession>
<dbReference type="STRING" id="1742972.COMA1_40472"/>
<sequence length="75" mass="8483">MGSISVTLRHRWACILEPCGAHWPAAGRQPRDRADIDRLLAENVWNAVVIFRELQTKGYTGRLSMTPVVKSGRHE</sequence>
<proteinExistence type="predicted"/>